<comment type="caution">
    <text evidence="1">The sequence shown here is derived from an EMBL/GenBank/DDBJ whole genome shotgun (WGS) entry which is preliminary data.</text>
</comment>
<keyword evidence="1" id="KW-0255">Endonuclease</keyword>
<proteinExistence type="predicted"/>
<gene>
    <name evidence="1" type="ORF">AEA09_11025</name>
</gene>
<sequence length="65" mass="7387">MNKLGRLVAQLDLVNQFLLTRVSLEHNVHSMEFFVQIESLNQKVSLAEMKGQVKNACSPNSSEKR</sequence>
<keyword evidence="1" id="KW-0378">Hydrolase</keyword>
<organism evidence="1 2">
    <name type="scientific">Lysinibacillus contaminans</name>
    <dbReference type="NCBI Taxonomy" id="1293441"/>
    <lineage>
        <taxon>Bacteria</taxon>
        <taxon>Bacillati</taxon>
        <taxon>Bacillota</taxon>
        <taxon>Bacilli</taxon>
        <taxon>Bacillales</taxon>
        <taxon>Bacillaceae</taxon>
        <taxon>Lysinibacillus</taxon>
    </lineage>
</organism>
<dbReference type="Proteomes" id="UP000050668">
    <property type="component" value="Unassembled WGS sequence"/>
</dbReference>
<evidence type="ECO:0000313" key="1">
    <source>
        <dbReference type="EMBL" id="KOS69024.1"/>
    </source>
</evidence>
<name>A0ABR5K2Q3_9BACI</name>
<accession>A0ABR5K2Q3</accession>
<dbReference type="RefSeq" id="WP_053583882.1">
    <property type="nucleotide sequence ID" value="NZ_LGRV01000003.1"/>
</dbReference>
<evidence type="ECO:0000313" key="2">
    <source>
        <dbReference type="Proteomes" id="UP000050668"/>
    </source>
</evidence>
<keyword evidence="1" id="KW-0540">Nuclease</keyword>
<keyword evidence="2" id="KW-1185">Reference proteome</keyword>
<dbReference type="EMBL" id="LGRV01000003">
    <property type="protein sequence ID" value="KOS69024.1"/>
    <property type="molecule type" value="Genomic_DNA"/>
</dbReference>
<dbReference type="GO" id="GO:0004519">
    <property type="term" value="F:endonuclease activity"/>
    <property type="evidence" value="ECO:0007669"/>
    <property type="project" value="UniProtKB-KW"/>
</dbReference>
<protein>
    <submittedName>
        <fullName evidence="1">Endonuclease</fullName>
    </submittedName>
</protein>
<reference evidence="2" key="1">
    <citation type="submission" date="2015-07" db="EMBL/GenBank/DDBJ databases">
        <title>Fjat-14205 dsm 2895.</title>
        <authorList>
            <person name="Liu B."/>
            <person name="Wang J."/>
            <person name="Zhu Y."/>
            <person name="Liu G."/>
            <person name="Chen Q."/>
            <person name="Chen Z."/>
            <person name="Lan J."/>
            <person name="Che J."/>
            <person name="Ge C."/>
            <person name="Shi H."/>
            <person name="Pan Z."/>
            <person name="Liu X."/>
        </authorList>
    </citation>
    <scope>NUCLEOTIDE SEQUENCE [LARGE SCALE GENOMIC DNA]</scope>
    <source>
        <strain evidence="2">DSM 25560</strain>
    </source>
</reference>